<dbReference type="AlphaFoldDB" id="A0A369JC52"/>
<evidence type="ECO:0008006" key="3">
    <source>
        <dbReference type="Google" id="ProtNLM"/>
    </source>
</evidence>
<dbReference type="Proteomes" id="UP000076154">
    <property type="component" value="Unassembled WGS sequence"/>
</dbReference>
<evidence type="ECO:0000313" key="1">
    <source>
        <dbReference type="EMBL" id="RDB16446.1"/>
    </source>
</evidence>
<name>A0A369JC52_HYPMA</name>
<evidence type="ECO:0000313" key="2">
    <source>
        <dbReference type="Proteomes" id="UP000076154"/>
    </source>
</evidence>
<reference evidence="1" key="1">
    <citation type="submission" date="2018-04" db="EMBL/GenBank/DDBJ databases">
        <title>Whole genome sequencing of Hypsizygus marmoreus.</title>
        <authorList>
            <person name="Choi I.-G."/>
            <person name="Min B."/>
            <person name="Kim J.-G."/>
            <person name="Kim S."/>
            <person name="Oh Y.-L."/>
            <person name="Kong W.-S."/>
            <person name="Park H."/>
            <person name="Jeong J."/>
            <person name="Song E.-S."/>
        </authorList>
    </citation>
    <scope>NUCLEOTIDE SEQUENCE [LARGE SCALE GENOMIC DNA]</scope>
    <source>
        <strain evidence="1">51987-8</strain>
    </source>
</reference>
<gene>
    <name evidence="1" type="ORF">Hypma_002920</name>
</gene>
<dbReference type="OrthoDB" id="3069231at2759"/>
<dbReference type="InParanoid" id="A0A369JC52"/>
<protein>
    <recommendedName>
        <fullName evidence="3">F-box domain-containing protein</fullName>
    </recommendedName>
</protein>
<keyword evidence="2" id="KW-1185">Reference proteome</keyword>
<accession>A0A369JC52</accession>
<comment type="caution">
    <text evidence="1">The sequence shown here is derived from an EMBL/GenBank/DDBJ whole genome shotgun (WGS) entry which is preliminary data.</text>
</comment>
<organism evidence="1 2">
    <name type="scientific">Hypsizygus marmoreus</name>
    <name type="common">White beech mushroom</name>
    <name type="synonym">Agaricus marmoreus</name>
    <dbReference type="NCBI Taxonomy" id="39966"/>
    <lineage>
        <taxon>Eukaryota</taxon>
        <taxon>Fungi</taxon>
        <taxon>Dikarya</taxon>
        <taxon>Basidiomycota</taxon>
        <taxon>Agaricomycotina</taxon>
        <taxon>Agaricomycetes</taxon>
        <taxon>Agaricomycetidae</taxon>
        <taxon>Agaricales</taxon>
        <taxon>Tricholomatineae</taxon>
        <taxon>Lyophyllaceae</taxon>
        <taxon>Hypsizygus</taxon>
    </lineage>
</organism>
<dbReference type="EMBL" id="LUEZ02000124">
    <property type="protein sequence ID" value="RDB16446.1"/>
    <property type="molecule type" value="Genomic_DNA"/>
</dbReference>
<sequence>MEDPSTKLPQELLDHIIDELSSDRTTLERCAISFQALRLRSQSHLFAKIHLDEHVPLACKRLHSILTENASITSHVHKLTVSLFRYNVLTDDEVLPLIFDMLTSLRAFWLFTTYGRTWTSIPERTKLSLFQIFALPSLSTIHLTSLFDIPTTFFNVPNTLEQLILDRISFDGVLDLDNSPSLFFRALELRSLPRRDYDTTRHAIIAPKSCLLQMSELCSKLSHDTLPTLVHVLKASAPSLTSIKLSHTYSKYASPGENVMVSQFRLPGIKNLQHISFTFRIYYSLPAELQHNSDVVIQQLISFLAANADAVRSIETLTMTFTPLPYLGAFREDRRFPNLLRELECWNDLDRAVYSHCVLPGLRVGLVLLLRSREPSEQVDRRNEWRECMPVQFPLLRARGALVLDTEDALGSSIW</sequence>
<proteinExistence type="predicted"/>